<keyword evidence="4 6" id="KW-1133">Transmembrane helix</keyword>
<evidence type="ECO:0000256" key="4">
    <source>
        <dbReference type="ARBA" id="ARBA00022989"/>
    </source>
</evidence>
<feature type="transmembrane region" description="Helical" evidence="6">
    <location>
        <begin position="340"/>
        <end position="360"/>
    </location>
</feature>
<evidence type="ECO:0000256" key="6">
    <source>
        <dbReference type="SAM" id="Phobius"/>
    </source>
</evidence>
<sequence>MRDALRELLRSPRQHAATLLVVTVAALFGTLLIGGTAILSNVVLANEAFAGSGTVIVLLGLVAAVFFGIALFVASLTVSNTFSIVVAGRTGRLALLRLIGASARRLRRSIAAEGLLVGALGAVLGTLAGAGLCLAAAGWAERAGAGEGLSAGVVSGWLIWPGLLTALTAWWAAHAGARPVLTVSPLEATRRSAEPALKAVRARRGVLALSVAATVAGAVLLAGGTLLGSFTPLGVLPALLGGILSFTGLALGAGWVMPAVFRVASLLLARGTAGRLAAAGIRRHPLRSARTSMGLVIGVTLVVMFATAGETFRVTMRRLLEGAGADPSAMAELTRGIDGVLLFLYAMLLFSVVIAAIGVANSMRATIMQRSRELALLRVTGLSRRQMWRMIGGEAAHLTVAAALLAIPLGVLYGWCGVLSMLWSLAGVGFLWPAVPWTVLAAVVAGCAAITLAATVLPARRAAAVPPARALAVA</sequence>
<feature type="transmembrane region" description="Helical" evidence="6">
    <location>
        <begin position="20"/>
        <end position="44"/>
    </location>
</feature>
<feature type="transmembrane region" description="Helical" evidence="6">
    <location>
        <begin position="435"/>
        <end position="459"/>
    </location>
</feature>
<gene>
    <name evidence="8" type="ORF">NBM05_05350</name>
</gene>
<dbReference type="InterPro" id="IPR038766">
    <property type="entry name" value="Membrane_comp_ABC_pdt"/>
</dbReference>
<feature type="transmembrane region" description="Helical" evidence="6">
    <location>
        <begin position="289"/>
        <end position="309"/>
    </location>
</feature>
<organism evidence="8 9">
    <name type="scientific">Rothia santali</name>
    <dbReference type="NCBI Taxonomy" id="2949643"/>
    <lineage>
        <taxon>Bacteria</taxon>
        <taxon>Bacillati</taxon>
        <taxon>Actinomycetota</taxon>
        <taxon>Actinomycetes</taxon>
        <taxon>Micrococcales</taxon>
        <taxon>Micrococcaceae</taxon>
        <taxon>Rothia</taxon>
    </lineage>
</organism>
<dbReference type="GO" id="GO:0005886">
    <property type="term" value="C:plasma membrane"/>
    <property type="evidence" value="ECO:0007669"/>
    <property type="project" value="UniProtKB-SubCell"/>
</dbReference>
<dbReference type="PANTHER" id="PTHR30287:SF2">
    <property type="entry name" value="BLL1001 PROTEIN"/>
    <property type="match status" value="1"/>
</dbReference>
<feature type="transmembrane region" description="Helical" evidence="6">
    <location>
        <begin position="115"/>
        <end position="139"/>
    </location>
</feature>
<evidence type="ECO:0000313" key="8">
    <source>
        <dbReference type="EMBL" id="MCP3425458.1"/>
    </source>
</evidence>
<feature type="transmembrane region" description="Helical" evidence="6">
    <location>
        <begin position="395"/>
        <end position="415"/>
    </location>
</feature>
<name>A0A9X2HJL4_9MICC</name>
<feature type="transmembrane region" description="Helical" evidence="6">
    <location>
        <begin position="206"/>
        <end position="227"/>
    </location>
</feature>
<reference evidence="8" key="1">
    <citation type="submission" date="2022-06" db="EMBL/GenBank/DDBJ databases">
        <title>Rothia sp. isolated from sandalwood seedling.</title>
        <authorList>
            <person name="Tuikhar N."/>
            <person name="Kirdat K."/>
            <person name="Thorat V."/>
            <person name="Swetha P."/>
            <person name="Padma S."/>
            <person name="Sundararaj R."/>
            <person name="Yadav A."/>
        </authorList>
    </citation>
    <scope>NUCLEOTIDE SEQUENCE</scope>
    <source>
        <strain evidence="8">AR01</strain>
    </source>
</reference>
<evidence type="ECO:0000313" key="9">
    <source>
        <dbReference type="Proteomes" id="UP001139502"/>
    </source>
</evidence>
<feature type="domain" description="ABC3 transporter permease C-terminal" evidence="7">
    <location>
        <begin position="65"/>
        <end position="136"/>
    </location>
</feature>
<evidence type="ECO:0000256" key="3">
    <source>
        <dbReference type="ARBA" id="ARBA00022692"/>
    </source>
</evidence>
<dbReference type="Pfam" id="PF02687">
    <property type="entry name" value="FtsX"/>
    <property type="match status" value="2"/>
</dbReference>
<evidence type="ECO:0000256" key="5">
    <source>
        <dbReference type="ARBA" id="ARBA00023136"/>
    </source>
</evidence>
<keyword evidence="3 6" id="KW-0812">Transmembrane</keyword>
<feature type="transmembrane region" description="Helical" evidence="6">
    <location>
        <begin position="151"/>
        <end position="173"/>
    </location>
</feature>
<feature type="domain" description="ABC3 transporter permease C-terminal" evidence="7">
    <location>
        <begin position="346"/>
        <end position="466"/>
    </location>
</feature>
<keyword evidence="9" id="KW-1185">Reference proteome</keyword>
<dbReference type="EMBL" id="JANAFB010000009">
    <property type="protein sequence ID" value="MCP3425458.1"/>
    <property type="molecule type" value="Genomic_DNA"/>
</dbReference>
<evidence type="ECO:0000256" key="2">
    <source>
        <dbReference type="ARBA" id="ARBA00022475"/>
    </source>
</evidence>
<proteinExistence type="predicted"/>
<keyword evidence="5 6" id="KW-0472">Membrane</keyword>
<comment type="caution">
    <text evidence="8">The sequence shown here is derived from an EMBL/GenBank/DDBJ whole genome shotgun (WGS) entry which is preliminary data.</text>
</comment>
<dbReference type="RefSeq" id="WP_254165690.1">
    <property type="nucleotide sequence ID" value="NZ_JANAFB010000009.1"/>
</dbReference>
<feature type="transmembrane region" description="Helical" evidence="6">
    <location>
        <begin position="239"/>
        <end position="268"/>
    </location>
</feature>
<dbReference type="PANTHER" id="PTHR30287">
    <property type="entry name" value="MEMBRANE COMPONENT OF PREDICTED ABC SUPERFAMILY METABOLITE UPTAKE TRANSPORTER"/>
    <property type="match status" value="1"/>
</dbReference>
<accession>A0A9X2HJL4</accession>
<evidence type="ECO:0000256" key="1">
    <source>
        <dbReference type="ARBA" id="ARBA00004651"/>
    </source>
</evidence>
<keyword evidence="2" id="KW-1003">Cell membrane</keyword>
<protein>
    <submittedName>
        <fullName evidence="8">FtsX-like permease family protein</fullName>
    </submittedName>
</protein>
<feature type="transmembrane region" description="Helical" evidence="6">
    <location>
        <begin position="56"/>
        <end position="76"/>
    </location>
</feature>
<dbReference type="AlphaFoldDB" id="A0A9X2HJL4"/>
<dbReference type="Proteomes" id="UP001139502">
    <property type="component" value="Unassembled WGS sequence"/>
</dbReference>
<comment type="subcellular location">
    <subcellularLocation>
        <location evidence="1">Cell membrane</location>
        <topology evidence="1">Multi-pass membrane protein</topology>
    </subcellularLocation>
</comment>
<dbReference type="InterPro" id="IPR003838">
    <property type="entry name" value="ABC3_permease_C"/>
</dbReference>
<evidence type="ECO:0000259" key="7">
    <source>
        <dbReference type="Pfam" id="PF02687"/>
    </source>
</evidence>